<accession>A0A8J2KNW3</accession>
<name>A0A8J2KNW3_9HEXA</name>
<dbReference type="EMBL" id="CAJVCH010176362">
    <property type="protein sequence ID" value="CAG7729310.1"/>
    <property type="molecule type" value="Genomic_DNA"/>
</dbReference>
<evidence type="ECO:0000313" key="2">
    <source>
        <dbReference type="Proteomes" id="UP000708208"/>
    </source>
</evidence>
<dbReference type="PANTHER" id="PTHR31511:SF12">
    <property type="entry name" value="RHO TERMINATION FACTOR N-TERMINAL DOMAIN-CONTAINING PROTEIN"/>
    <property type="match status" value="1"/>
</dbReference>
<organism evidence="1 2">
    <name type="scientific">Allacma fusca</name>
    <dbReference type="NCBI Taxonomy" id="39272"/>
    <lineage>
        <taxon>Eukaryota</taxon>
        <taxon>Metazoa</taxon>
        <taxon>Ecdysozoa</taxon>
        <taxon>Arthropoda</taxon>
        <taxon>Hexapoda</taxon>
        <taxon>Collembola</taxon>
        <taxon>Symphypleona</taxon>
        <taxon>Sminthuridae</taxon>
        <taxon>Allacma</taxon>
    </lineage>
</organism>
<sequence>MGDYCNLYCLLDTCLLSDIFEAFREKCMFNFCLQFTFVLASYFRLPGFAFDAALRTSKVELEYLKKEDMYNMVERGIKGGICNVGSLHKAEDNNPYMGDKYDSSQPNKYIIAWDANNLYGKGLSEYLPTRGFRWVQHETEWKHRTLEEIDHKIKSMSDIGDYGYLLEVDLDYDKSLHNEHADYPLTSEHVSISADKLSEYQRDQIEKMGISANSVGCKKLVCNLLPKWNYVIHYRALKLYLSLGMKLLHVHRVLSFKQFPWLKSFVDFCTEKRRDSTTEFDIAYY</sequence>
<comment type="caution">
    <text evidence="1">The sequence shown here is derived from an EMBL/GenBank/DDBJ whole genome shotgun (WGS) entry which is preliminary data.</text>
</comment>
<keyword evidence="2" id="KW-1185">Reference proteome</keyword>
<dbReference type="OrthoDB" id="6616771at2759"/>
<dbReference type="PANTHER" id="PTHR31511">
    <property type="entry name" value="PROTEIN CBG23764"/>
    <property type="match status" value="1"/>
</dbReference>
<gene>
    <name evidence="1" type="ORF">AFUS01_LOCUS18035</name>
</gene>
<reference evidence="1" key="1">
    <citation type="submission" date="2021-06" db="EMBL/GenBank/DDBJ databases">
        <authorList>
            <person name="Hodson N. C."/>
            <person name="Mongue J. A."/>
            <person name="Jaron S. K."/>
        </authorList>
    </citation>
    <scope>NUCLEOTIDE SEQUENCE</scope>
</reference>
<evidence type="ECO:0000313" key="1">
    <source>
        <dbReference type="EMBL" id="CAG7729310.1"/>
    </source>
</evidence>
<proteinExistence type="predicted"/>
<evidence type="ECO:0008006" key="3">
    <source>
        <dbReference type="Google" id="ProtNLM"/>
    </source>
</evidence>
<protein>
    <recommendedName>
        <fullName evidence="3">DNA-directed DNA polymerase</fullName>
    </recommendedName>
</protein>
<dbReference type="Proteomes" id="UP000708208">
    <property type="component" value="Unassembled WGS sequence"/>
</dbReference>
<dbReference type="AlphaFoldDB" id="A0A8J2KNW3"/>